<dbReference type="Proteomes" id="UP001551329">
    <property type="component" value="Unassembled WGS sequence"/>
</dbReference>
<protein>
    <submittedName>
        <fullName evidence="2">PqqD family protein</fullName>
    </submittedName>
</protein>
<accession>A0ABV3C6H5</accession>
<evidence type="ECO:0000313" key="3">
    <source>
        <dbReference type="Proteomes" id="UP001551329"/>
    </source>
</evidence>
<comment type="caution">
    <text evidence="2">The sequence shown here is derived from an EMBL/GenBank/DDBJ whole genome shotgun (WGS) entry which is preliminary data.</text>
</comment>
<proteinExistence type="predicted"/>
<feature type="region of interest" description="Disordered" evidence="1">
    <location>
        <begin position="95"/>
        <end position="116"/>
    </location>
</feature>
<evidence type="ECO:0000256" key="1">
    <source>
        <dbReference type="SAM" id="MobiDB-lite"/>
    </source>
</evidence>
<organism evidence="2 3">
    <name type="scientific">Streptomyces narbonensis</name>
    <dbReference type="NCBI Taxonomy" id="67333"/>
    <lineage>
        <taxon>Bacteria</taxon>
        <taxon>Bacillati</taxon>
        <taxon>Actinomycetota</taxon>
        <taxon>Actinomycetes</taxon>
        <taxon>Kitasatosporales</taxon>
        <taxon>Streptomycetaceae</taxon>
        <taxon>Streptomyces</taxon>
    </lineage>
</organism>
<gene>
    <name evidence="2" type="ORF">AB0A88_09600</name>
</gene>
<dbReference type="InterPro" id="IPR008792">
    <property type="entry name" value="PQQD"/>
</dbReference>
<feature type="compositionally biased region" description="Polar residues" evidence="1">
    <location>
        <begin position="95"/>
        <end position="106"/>
    </location>
</feature>
<feature type="compositionally biased region" description="Acidic residues" evidence="1">
    <location>
        <begin position="107"/>
        <end position="116"/>
    </location>
</feature>
<dbReference type="Pfam" id="PF05402">
    <property type="entry name" value="PqqD"/>
    <property type="match status" value="1"/>
</dbReference>
<keyword evidence="3" id="KW-1185">Reference proteome</keyword>
<name>A0ABV3C6H5_9ACTN</name>
<reference evidence="2 3" key="1">
    <citation type="submission" date="2024-06" db="EMBL/GenBank/DDBJ databases">
        <title>The Natural Products Discovery Center: Release of the First 8490 Sequenced Strains for Exploring Actinobacteria Biosynthetic Diversity.</title>
        <authorList>
            <person name="Kalkreuter E."/>
            <person name="Kautsar S.A."/>
            <person name="Yang D."/>
            <person name="Bader C.D."/>
            <person name="Teijaro C.N."/>
            <person name="Fluegel L."/>
            <person name="Davis C.M."/>
            <person name="Simpson J.R."/>
            <person name="Lauterbach L."/>
            <person name="Steele A.D."/>
            <person name="Gui C."/>
            <person name="Meng S."/>
            <person name="Li G."/>
            <person name="Viehrig K."/>
            <person name="Ye F."/>
            <person name="Su P."/>
            <person name="Kiefer A.F."/>
            <person name="Nichols A."/>
            <person name="Cepeda A.J."/>
            <person name="Yan W."/>
            <person name="Fan B."/>
            <person name="Jiang Y."/>
            <person name="Adhikari A."/>
            <person name="Zheng C.-J."/>
            <person name="Schuster L."/>
            <person name="Cowan T.M."/>
            <person name="Smanski M.J."/>
            <person name="Chevrette M.G."/>
            <person name="De Carvalho L.P.S."/>
            <person name="Shen B."/>
        </authorList>
    </citation>
    <scope>NUCLEOTIDE SEQUENCE [LARGE SCALE GENOMIC DNA]</scope>
    <source>
        <strain evidence="2 3">NPDC045974</strain>
    </source>
</reference>
<evidence type="ECO:0000313" key="2">
    <source>
        <dbReference type="EMBL" id="MEU7070386.1"/>
    </source>
</evidence>
<dbReference type="RefSeq" id="WP_358474409.1">
    <property type="nucleotide sequence ID" value="NZ_JBEZAE010000004.1"/>
</dbReference>
<dbReference type="EMBL" id="JBEZAE010000004">
    <property type="protein sequence ID" value="MEU7070386.1"/>
    <property type="molecule type" value="Genomic_DNA"/>
</dbReference>
<sequence>MAEAIEQHGGNSDFHPGTLVQQSIGVQSLHIDHEIVLYDALRNQSYRLNSFGADIWNFLTQGRTVAVIQARFPNIGNEDLIAFLSGLYHRGLIGTHSSGGCTTDTEQSGEDDYGQH</sequence>